<reference evidence="3 4" key="1">
    <citation type="submission" date="2020-06" db="EMBL/GenBank/DDBJ databases">
        <title>Schlegella sp. ID0723 isolated from air conditioner.</title>
        <authorList>
            <person name="Kim D.Y."/>
            <person name="Kim D.-U."/>
        </authorList>
    </citation>
    <scope>NUCLEOTIDE SEQUENCE [LARGE SCALE GENOMIC DNA]</scope>
    <source>
        <strain evidence="3 4">ID0723</strain>
    </source>
</reference>
<dbReference type="Proteomes" id="UP000529637">
    <property type="component" value="Unassembled WGS sequence"/>
</dbReference>
<sequence length="523" mass="56838">MLTLANLLRATAQSHGHRVAIRMDDAIWTWDEYLERIARTGSMLRGLGLTPGRRFGILARNSVPQAQLLNAGYWAGVVPVPLNFRLAAPEIAQMLDDAHCDVVFVDNALAAMLDAPALARWRERAVMLPVDAPAAPGWLAFDALVADAGPMPAHESHEDDDAIVLFTGGTTGRSKGVRLTHRNVVSNALQLARVMEVDENDVYLHVSPMFHSTDLKATVVTMYGGGHTYLSDFSVEGVLRAAARHRVTILSLVPTMIVRVLREGRLAEHDLSSVRLVSYGTSPIDEGVLREAMRAFAGVGFHQCYGLTETSPLLAILDQASHRLALADRPELLRAAGRPLPGVDMRFVDDHGREVGRGEAGEIVVRGPQVSRGYLNAPEENAKAFKGGWFHTGDIGRIDADGYLHVLGRRKEMVITGGENVYTREVECVLEDHPAVAEVAVVGVPDPQYGEALLAVIVPSGAAPAPEAMIAFCRGRLGGFKIPRRYQFVAQLPRTQLGKVRKNDLVQAYLSAAEQRGVEETAT</sequence>
<dbReference type="InterPro" id="IPR000873">
    <property type="entry name" value="AMP-dep_synth/lig_dom"/>
</dbReference>
<proteinExistence type="predicted"/>
<evidence type="ECO:0000313" key="3">
    <source>
        <dbReference type="EMBL" id="NUZ05058.1"/>
    </source>
</evidence>
<dbReference type="PANTHER" id="PTHR43767">
    <property type="entry name" value="LONG-CHAIN-FATTY-ACID--COA LIGASE"/>
    <property type="match status" value="1"/>
</dbReference>
<dbReference type="Gene3D" id="3.40.50.12780">
    <property type="entry name" value="N-terminal domain of ligase-like"/>
    <property type="match status" value="1"/>
</dbReference>
<dbReference type="InterPro" id="IPR025110">
    <property type="entry name" value="AMP-bd_C"/>
</dbReference>
<dbReference type="EMBL" id="JABWMJ010000002">
    <property type="protein sequence ID" value="NUZ05058.1"/>
    <property type="molecule type" value="Genomic_DNA"/>
</dbReference>
<dbReference type="GO" id="GO:0016877">
    <property type="term" value="F:ligase activity, forming carbon-sulfur bonds"/>
    <property type="evidence" value="ECO:0007669"/>
    <property type="project" value="UniProtKB-ARBA"/>
</dbReference>
<feature type="domain" description="AMP-dependent synthetase/ligase" evidence="1">
    <location>
        <begin position="9"/>
        <end position="375"/>
    </location>
</feature>
<dbReference type="InterPro" id="IPR020845">
    <property type="entry name" value="AMP-binding_CS"/>
</dbReference>
<name>A0A7Y6TVJ3_9BURK</name>
<evidence type="ECO:0000259" key="2">
    <source>
        <dbReference type="Pfam" id="PF13193"/>
    </source>
</evidence>
<dbReference type="InterPro" id="IPR050237">
    <property type="entry name" value="ATP-dep_AMP-bd_enzyme"/>
</dbReference>
<dbReference type="InterPro" id="IPR045851">
    <property type="entry name" value="AMP-bd_C_sf"/>
</dbReference>
<evidence type="ECO:0000259" key="1">
    <source>
        <dbReference type="Pfam" id="PF00501"/>
    </source>
</evidence>
<protein>
    <submittedName>
        <fullName evidence="3">AMP-binding protein</fullName>
    </submittedName>
</protein>
<dbReference type="RefSeq" id="WP_176066614.1">
    <property type="nucleotide sequence ID" value="NZ_JABWMJ010000002.1"/>
</dbReference>
<organism evidence="3 4">
    <name type="scientific">Piscinibacter koreensis</name>
    <dbReference type="NCBI Taxonomy" id="2742824"/>
    <lineage>
        <taxon>Bacteria</taxon>
        <taxon>Pseudomonadati</taxon>
        <taxon>Pseudomonadota</taxon>
        <taxon>Betaproteobacteria</taxon>
        <taxon>Burkholderiales</taxon>
        <taxon>Sphaerotilaceae</taxon>
        <taxon>Piscinibacter</taxon>
    </lineage>
</organism>
<dbReference type="InterPro" id="IPR042099">
    <property type="entry name" value="ANL_N_sf"/>
</dbReference>
<keyword evidence="4" id="KW-1185">Reference proteome</keyword>
<dbReference type="AlphaFoldDB" id="A0A7Y6TVJ3"/>
<dbReference type="PANTHER" id="PTHR43767:SF7">
    <property type="entry name" value="MEDIUM_LONG-CHAIN-FATTY-ACID--COA LIGASE FADD8"/>
    <property type="match status" value="1"/>
</dbReference>
<comment type="caution">
    <text evidence="3">The sequence shown here is derived from an EMBL/GenBank/DDBJ whole genome shotgun (WGS) entry which is preliminary data.</text>
</comment>
<accession>A0A7Y6TVJ3</accession>
<dbReference type="Gene3D" id="3.30.300.30">
    <property type="match status" value="1"/>
</dbReference>
<gene>
    <name evidence="3" type="ORF">HQN59_04700</name>
</gene>
<dbReference type="Pfam" id="PF00501">
    <property type="entry name" value="AMP-binding"/>
    <property type="match status" value="1"/>
</dbReference>
<dbReference type="Pfam" id="PF13193">
    <property type="entry name" value="AMP-binding_C"/>
    <property type="match status" value="1"/>
</dbReference>
<feature type="domain" description="AMP-binding enzyme C-terminal" evidence="2">
    <location>
        <begin position="425"/>
        <end position="499"/>
    </location>
</feature>
<dbReference type="PROSITE" id="PS00455">
    <property type="entry name" value="AMP_BINDING"/>
    <property type="match status" value="1"/>
</dbReference>
<evidence type="ECO:0000313" key="4">
    <source>
        <dbReference type="Proteomes" id="UP000529637"/>
    </source>
</evidence>
<dbReference type="SUPFAM" id="SSF56801">
    <property type="entry name" value="Acetyl-CoA synthetase-like"/>
    <property type="match status" value="1"/>
</dbReference>